<keyword evidence="2" id="KW-1185">Reference proteome</keyword>
<dbReference type="InParanoid" id="A0A1B6Q5A5"/>
<reference evidence="1 2" key="1">
    <citation type="journal article" date="2009" name="Nature">
        <title>The Sorghum bicolor genome and the diversification of grasses.</title>
        <authorList>
            <person name="Paterson A.H."/>
            <person name="Bowers J.E."/>
            <person name="Bruggmann R."/>
            <person name="Dubchak I."/>
            <person name="Grimwood J."/>
            <person name="Gundlach H."/>
            <person name="Haberer G."/>
            <person name="Hellsten U."/>
            <person name="Mitros T."/>
            <person name="Poliakov A."/>
            <person name="Schmutz J."/>
            <person name="Spannagl M."/>
            <person name="Tang H."/>
            <person name="Wang X."/>
            <person name="Wicker T."/>
            <person name="Bharti A.K."/>
            <person name="Chapman J."/>
            <person name="Feltus F.A."/>
            <person name="Gowik U."/>
            <person name="Grigoriev I.V."/>
            <person name="Lyons E."/>
            <person name="Maher C.A."/>
            <person name="Martis M."/>
            <person name="Narechania A."/>
            <person name="Otillar R.P."/>
            <person name="Penning B.W."/>
            <person name="Salamov A.A."/>
            <person name="Wang Y."/>
            <person name="Zhang L."/>
            <person name="Carpita N.C."/>
            <person name="Freeling M."/>
            <person name="Gingle A.R."/>
            <person name="Hash C.T."/>
            <person name="Keller B."/>
            <person name="Klein P."/>
            <person name="Kresovich S."/>
            <person name="McCann M.C."/>
            <person name="Ming R."/>
            <person name="Peterson D.G."/>
            <person name="Mehboob-ur-Rahman"/>
            <person name="Ware D."/>
            <person name="Westhoff P."/>
            <person name="Mayer K.F."/>
            <person name="Messing J."/>
            <person name="Rokhsar D.S."/>
        </authorList>
    </citation>
    <scope>NUCLEOTIDE SEQUENCE [LARGE SCALE GENOMIC DNA]</scope>
    <source>
        <strain evidence="2">cv. BTx623</strain>
    </source>
</reference>
<name>A0A1B6Q5A5_SORBI</name>
<accession>A0A1B6Q5A5</accession>
<dbReference type="Proteomes" id="UP000000768">
    <property type="component" value="Chromosome 3"/>
</dbReference>
<dbReference type="EMBL" id="CM000762">
    <property type="protein sequence ID" value="KXG33108.1"/>
    <property type="molecule type" value="Genomic_DNA"/>
</dbReference>
<dbReference type="eggNOG" id="ENOG502SESZ">
    <property type="taxonomic scope" value="Eukaryota"/>
</dbReference>
<proteinExistence type="predicted"/>
<dbReference type="AlphaFoldDB" id="A0A1B6Q5A5"/>
<dbReference type="Gramene" id="OQU87322">
    <property type="protein sequence ID" value="OQU87322"/>
    <property type="gene ID" value="SORBI_3003G255500"/>
</dbReference>
<evidence type="ECO:0000313" key="2">
    <source>
        <dbReference type="Proteomes" id="UP000000768"/>
    </source>
</evidence>
<reference evidence="2" key="3">
    <citation type="journal article" date="2018" name="Plant J.">
        <title>The Sorghum bicolor reference genome: improved assembly, gene annotations, a transcriptome atlas, and signatures of genome organization.</title>
        <authorList>
            <person name="McCormick R.F."/>
            <person name="Truong S.K."/>
            <person name="Sreedasyam A."/>
            <person name="Jenkins J."/>
            <person name="Shu S."/>
            <person name="Sims D."/>
            <person name="Kennedy M."/>
            <person name="Amirebrahimi M."/>
            <person name="Weers B.D."/>
            <person name="McKinley B."/>
            <person name="Mattison A."/>
            <person name="Morishige D.T."/>
            <person name="Grimwood J."/>
            <person name="Schmutz J."/>
            <person name="Mullet J.E."/>
        </authorList>
    </citation>
    <scope>NUCLEOTIDE SEQUENCE [LARGE SCALE GENOMIC DNA]</scope>
    <source>
        <strain evidence="2">cv. BTx623</strain>
    </source>
</reference>
<gene>
    <name evidence="1" type="ORF">SORBI_3003G255500</name>
</gene>
<organism evidence="1 2">
    <name type="scientific">Sorghum bicolor</name>
    <name type="common">Sorghum</name>
    <name type="synonym">Sorghum vulgare</name>
    <dbReference type="NCBI Taxonomy" id="4558"/>
    <lineage>
        <taxon>Eukaryota</taxon>
        <taxon>Viridiplantae</taxon>
        <taxon>Streptophyta</taxon>
        <taxon>Embryophyta</taxon>
        <taxon>Tracheophyta</taxon>
        <taxon>Spermatophyta</taxon>
        <taxon>Magnoliopsida</taxon>
        <taxon>Liliopsida</taxon>
        <taxon>Poales</taxon>
        <taxon>Poaceae</taxon>
        <taxon>PACMAD clade</taxon>
        <taxon>Panicoideae</taxon>
        <taxon>Andropogonodae</taxon>
        <taxon>Andropogoneae</taxon>
        <taxon>Sorghinae</taxon>
        <taxon>Sorghum</taxon>
    </lineage>
</organism>
<evidence type="ECO:0000313" key="1">
    <source>
        <dbReference type="EMBL" id="KXG33108.1"/>
    </source>
</evidence>
<dbReference type="EMBL" id="CM000762">
    <property type="protein sequence ID" value="OQU87322.1"/>
    <property type="molecule type" value="Genomic_DNA"/>
</dbReference>
<sequence>MEPAVVRLPPQYIVFDLSGAGLRCFGRPPPPAAEHVGVPFGTQAMGLEALHRTRLSRADLATTSVHAETSDPDTVSDAGTSGVQVAEESDDEVDSFDAFLRQETFARKIEALAELVGIKGAYEPVAVLGEVVKVIQSIDTKRECSLRATGGAFDIGRV</sequence>
<protein>
    <submittedName>
        <fullName evidence="1">Uncharacterized protein</fullName>
    </submittedName>
</protein>
<dbReference type="OMA" id="MVLCDRA"/>
<dbReference type="OrthoDB" id="1930773at2759"/>
<reference evidence="1" key="2">
    <citation type="submission" date="2017-02" db="EMBL/GenBank/DDBJ databases">
        <title>WGS assembly of Sorghum bicolor.</title>
        <authorList>
            <person name="Paterson A."/>
            <person name="Mullet J."/>
            <person name="Bowers J."/>
            <person name="Bruggmann R."/>
            <person name="Dubchak I."/>
            <person name="Grimwood J."/>
            <person name="Gundlach H."/>
            <person name="Haberer G."/>
            <person name="Hellsten U."/>
            <person name="Mitros T."/>
            <person name="Poliakov A."/>
            <person name="Schmutz J."/>
            <person name="Spannagl M."/>
            <person name="Tang H."/>
            <person name="Wang X."/>
            <person name="Wicker T."/>
            <person name="Bharti A."/>
            <person name="Chapman J."/>
            <person name="Feltus F."/>
            <person name="Gowik U."/>
            <person name="Grigoriev I."/>
            <person name="Lyons E."/>
            <person name="Maher C."/>
            <person name="Martis M."/>
            <person name="Narechania A."/>
            <person name="Otillar R."/>
            <person name="Penning B."/>
            <person name="Salamov A."/>
            <person name="Wang Y."/>
            <person name="Zhang L."/>
            <person name="Carpita N."/>
            <person name="Freeling M."/>
            <person name="Gingle A."/>
            <person name="Hash C."/>
            <person name="Keller B."/>
            <person name="Klein P."/>
            <person name="Kresovich S."/>
            <person name="Mccann M."/>
            <person name="Ming R."/>
            <person name="Peterson D."/>
            <person name="Rahman M."/>
            <person name="Ware D."/>
            <person name="Westhoff P."/>
            <person name="Mayer K."/>
            <person name="Messing J."/>
            <person name="Sims D."/>
            <person name="Jenkins J."/>
            <person name="Shu S."/>
            <person name="Rokhsar D."/>
        </authorList>
    </citation>
    <scope>NUCLEOTIDE SEQUENCE</scope>
</reference>
<dbReference type="FunCoup" id="A0A1B6Q5A5">
    <property type="interactions" value="1"/>
</dbReference>
<dbReference type="Gramene" id="KXG33108">
    <property type="protein sequence ID" value="KXG33108"/>
    <property type="gene ID" value="SORBI_3003G255500"/>
</dbReference>